<proteinExistence type="predicted"/>
<dbReference type="SUPFAM" id="SSF51735">
    <property type="entry name" value="NAD(P)-binding Rossmann-fold domains"/>
    <property type="match status" value="1"/>
</dbReference>
<evidence type="ECO:0000256" key="2">
    <source>
        <dbReference type="SAM" id="Phobius"/>
    </source>
</evidence>
<keyword evidence="2" id="KW-0472">Membrane</keyword>
<dbReference type="Pfam" id="PF00106">
    <property type="entry name" value="adh_short"/>
    <property type="match status" value="1"/>
</dbReference>
<keyword evidence="2" id="KW-0812">Transmembrane</keyword>
<dbReference type="EMBL" id="NCKV01002790">
    <property type="protein sequence ID" value="RWS26405.1"/>
    <property type="molecule type" value="Genomic_DNA"/>
</dbReference>
<dbReference type="OrthoDB" id="6422490at2759"/>
<feature type="transmembrane region" description="Helical" evidence="2">
    <location>
        <begin position="7"/>
        <end position="25"/>
    </location>
</feature>
<feature type="transmembrane region" description="Helical" evidence="2">
    <location>
        <begin position="31"/>
        <end position="57"/>
    </location>
</feature>
<dbReference type="GO" id="GO:0008202">
    <property type="term" value="P:steroid metabolic process"/>
    <property type="evidence" value="ECO:0007669"/>
    <property type="project" value="TreeGrafter"/>
</dbReference>
<dbReference type="PANTHER" id="PTHR43313">
    <property type="entry name" value="SHORT-CHAIN DEHYDROGENASE/REDUCTASE FAMILY 9C"/>
    <property type="match status" value="1"/>
</dbReference>
<dbReference type="Proteomes" id="UP000288716">
    <property type="component" value="Unassembled WGS sequence"/>
</dbReference>
<comment type="caution">
    <text evidence="3">The sequence shown here is derived from an EMBL/GenBank/DDBJ whole genome shotgun (WGS) entry which is preliminary data.</text>
</comment>
<dbReference type="VEuPathDB" id="VectorBase:LDEU005635"/>
<evidence type="ECO:0000256" key="1">
    <source>
        <dbReference type="ARBA" id="ARBA00023002"/>
    </source>
</evidence>
<dbReference type="Gene3D" id="3.40.50.720">
    <property type="entry name" value="NAD(P)-binding Rossmann-like Domain"/>
    <property type="match status" value="1"/>
</dbReference>
<gene>
    <name evidence="3" type="ORF">B4U80_11399</name>
</gene>
<dbReference type="PROSITE" id="PS00061">
    <property type="entry name" value="ADH_SHORT"/>
    <property type="match status" value="1"/>
</dbReference>
<protein>
    <recommendedName>
        <fullName evidence="5">D-beta-hydroxybutyrate dehydrogenase-like protein</fullName>
    </recommendedName>
</protein>
<keyword evidence="2" id="KW-1133">Transmembrane helix</keyword>
<evidence type="ECO:0000313" key="4">
    <source>
        <dbReference type="Proteomes" id="UP000288716"/>
    </source>
</evidence>
<evidence type="ECO:0008006" key="5">
    <source>
        <dbReference type="Google" id="ProtNLM"/>
    </source>
</evidence>
<name>A0A443SFX5_9ACAR</name>
<dbReference type="InterPro" id="IPR036291">
    <property type="entry name" value="NAD(P)-bd_dom_sf"/>
</dbReference>
<accession>A0A443SFX5</accession>
<dbReference type="PRINTS" id="PR00081">
    <property type="entry name" value="GDHRDH"/>
</dbReference>
<keyword evidence="1" id="KW-0560">Oxidoreductase</keyword>
<dbReference type="PANTHER" id="PTHR43313:SF36">
    <property type="entry name" value="D-BETA-HYDROXYBUTYRATE DEHYDROGENASE, MITOCHONDRIAL"/>
    <property type="match status" value="1"/>
</dbReference>
<organism evidence="3 4">
    <name type="scientific">Leptotrombidium deliense</name>
    <dbReference type="NCBI Taxonomy" id="299467"/>
    <lineage>
        <taxon>Eukaryota</taxon>
        <taxon>Metazoa</taxon>
        <taxon>Ecdysozoa</taxon>
        <taxon>Arthropoda</taxon>
        <taxon>Chelicerata</taxon>
        <taxon>Arachnida</taxon>
        <taxon>Acari</taxon>
        <taxon>Acariformes</taxon>
        <taxon>Trombidiformes</taxon>
        <taxon>Prostigmata</taxon>
        <taxon>Anystina</taxon>
        <taxon>Parasitengona</taxon>
        <taxon>Trombiculoidea</taxon>
        <taxon>Trombiculidae</taxon>
        <taxon>Leptotrombidium</taxon>
    </lineage>
</organism>
<dbReference type="InterPro" id="IPR002347">
    <property type="entry name" value="SDR_fam"/>
</dbReference>
<sequence>MSSTKSIVRQILFSVVILFIVHGIARNVDVIYGHFLSHLCFLFLSVWTSWLLASVFIQSKRVDPSDKAVFITGEAKFGLKLNSNRCLIMKLFGKGCDTGFGNSLAIQLEEIGFLVFAGCLFPEGNGAQKLITSKNIRVISLDVTKEESVAEAVIQVEEQLRTERKVRMCMLYVTTFNNLALWGIVNNAGIGHYSGIDWSAQGVDVYSSQLDVNTLGTVRTTKLFLPLLRATKDSRVIVVASMASRLVFPGLTGYSMSKYAVRAFGDGLRREQRPYGINVSIIEPAMYNTSMTDTEVCLNNLKSHWNKTPELVKQSIGVSKFERLYETVHSFLLMKRNEVQEVLDAMIDSLTSEEPKCFYRVGGFKEKIAFYLLLLLPDELQDFFVDNSAFDYILKLIQNKRDR</sequence>
<dbReference type="GO" id="GO:0016491">
    <property type="term" value="F:oxidoreductase activity"/>
    <property type="evidence" value="ECO:0007669"/>
    <property type="project" value="UniProtKB-KW"/>
</dbReference>
<dbReference type="STRING" id="299467.A0A443SFX5"/>
<dbReference type="AlphaFoldDB" id="A0A443SFX5"/>
<dbReference type="InterPro" id="IPR020904">
    <property type="entry name" value="Sc_DH/Rdtase_CS"/>
</dbReference>
<keyword evidence="4" id="KW-1185">Reference proteome</keyword>
<reference evidence="3 4" key="1">
    <citation type="journal article" date="2018" name="Gigascience">
        <title>Genomes of trombidid mites reveal novel predicted allergens and laterally-transferred genes associated with secondary metabolism.</title>
        <authorList>
            <person name="Dong X."/>
            <person name="Chaisiri K."/>
            <person name="Xia D."/>
            <person name="Armstrong S.D."/>
            <person name="Fang Y."/>
            <person name="Donnelly M.J."/>
            <person name="Kadowaki T."/>
            <person name="McGarry J.W."/>
            <person name="Darby A.C."/>
            <person name="Makepeace B.L."/>
        </authorList>
    </citation>
    <scope>NUCLEOTIDE SEQUENCE [LARGE SCALE GENOMIC DNA]</scope>
    <source>
        <strain evidence="3">UoL-UT</strain>
    </source>
</reference>
<evidence type="ECO:0000313" key="3">
    <source>
        <dbReference type="EMBL" id="RWS26405.1"/>
    </source>
</evidence>